<dbReference type="SUPFAM" id="SSF47781">
    <property type="entry name" value="RuvA domain 2-like"/>
    <property type="match status" value="1"/>
</dbReference>
<dbReference type="PROSITE" id="PS50249">
    <property type="entry name" value="MPN"/>
    <property type="match status" value="1"/>
</dbReference>
<keyword evidence="3" id="KW-0378">Hydrolase</keyword>
<evidence type="ECO:0000256" key="2">
    <source>
        <dbReference type="ARBA" id="ARBA00022723"/>
    </source>
</evidence>
<dbReference type="InterPro" id="IPR001405">
    <property type="entry name" value="UPF0758"/>
</dbReference>
<evidence type="ECO:0000259" key="7">
    <source>
        <dbReference type="PROSITE" id="PS50249"/>
    </source>
</evidence>
<evidence type="ECO:0000256" key="4">
    <source>
        <dbReference type="ARBA" id="ARBA00022833"/>
    </source>
</evidence>
<dbReference type="GO" id="GO:0046872">
    <property type="term" value="F:metal ion binding"/>
    <property type="evidence" value="ECO:0007669"/>
    <property type="project" value="UniProtKB-KW"/>
</dbReference>
<evidence type="ECO:0000313" key="9">
    <source>
        <dbReference type="Proteomes" id="UP000226437"/>
    </source>
</evidence>
<feature type="domain" description="MPN" evidence="7">
    <location>
        <begin position="113"/>
        <end position="236"/>
    </location>
</feature>
<dbReference type="NCBIfam" id="NF000642">
    <property type="entry name" value="PRK00024.1"/>
    <property type="match status" value="1"/>
</dbReference>
<evidence type="ECO:0000313" key="8">
    <source>
        <dbReference type="EMBL" id="PHK99475.1"/>
    </source>
</evidence>
<dbReference type="NCBIfam" id="TIGR00608">
    <property type="entry name" value="radc"/>
    <property type="match status" value="1"/>
</dbReference>
<dbReference type="PROSITE" id="PS01302">
    <property type="entry name" value="UPF0758"/>
    <property type="match status" value="1"/>
</dbReference>
<proteinExistence type="inferred from homology"/>
<dbReference type="EMBL" id="PDLO01000002">
    <property type="protein sequence ID" value="PHK99475.1"/>
    <property type="molecule type" value="Genomic_DNA"/>
</dbReference>
<dbReference type="PANTHER" id="PTHR30471">
    <property type="entry name" value="DNA REPAIR PROTEIN RADC"/>
    <property type="match status" value="1"/>
</dbReference>
<dbReference type="InterPro" id="IPR046778">
    <property type="entry name" value="UPF0758_N"/>
</dbReference>
<dbReference type="InterPro" id="IPR010994">
    <property type="entry name" value="RuvA_2-like"/>
</dbReference>
<dbReference type="OrthoDB" id="9804482at2"/>
<dbReference type="Pfam" id="PF20582">
    <property type="entry name" value="UPF0758_N"/>
    <property type="match status" value="1"/>
</dbReference>
<evidence type="ECO:0000256" key="3">
    <source>
        <dbReference type="ARBA" id="ARBA00022801"/>
    </source>
</evidence>
<dbReference type="GO" id="GO:0008237">
    <property type="term" value="F:metallopeptidase activity"/>
    <property type="evidence" value="ECO:0007669"/>
    <property type="project" value="UniProtKB-KW"/>
</dbReference>
<keyword evidence="4" id="KW-0862">Zinc</keyword>
<keyword evidence="1" id="KW-0645">Protease</keyword>
<organism evidence="8 9">
    <name type="scientific">Neolewinella marina</name>
    <dbReference type="NCBI Taxonomy" id="438751"/>
    <lineage>
        <taxon>Bacteria</taxon>
        <taxon>Pseudomonadati</taxon>
        <taxon>Bacteroidota</taxon>
        <taxon>Saprospiria</taxon>
        <taxon>Saprospirales</taxon>
        <taxon>Lewinellaceae</taxon>
        <taxon>Neolewinella</taxon>
    </lineage>
</organism>
<dbReference type="Proteomes" id="UP000226437">
    <property type="component" value="Unassembled WGS sequence"/>
</dbReference>
<comment type="caution">
    <text evidence="8">The sequence shown here is derived from an EMBL/GenBank/DDBJ whole genome shotgun (WGS) entry which is preliminary data.</text>
</comment>
<gene>
    <name evidence="8" type="ORF">CGL56_07355</name>
</gene>
<dbReference type="Gene3D" id="3.40.140.10">
    <property type="entry name" value="Cytidine Deaminase, domain 2"/>
    <property type="match status" value="1"/>
</dbReference>
<dbReference type="AlphaFoldDB" id="A0A2G0CHL2"/>
<dbReference type="PANTHER" id="PTHR30471:SF3">
    <property type="entry name" value="UPF0758 PROTEIN YEES-RELATED"/>
    <property type="match status" value="1"/>
</dbReference>
<comment type="similarity">
    <text evidence="6">Belongs to the UPF0758 family.</text>
</comment>
<keyword evidence="9" id="KW-1185">Reference proteome</keyword>
<dbReference type="InterPro" id="IPR020891">
    <property type="entry name" value="UPF0758_CS"/>
</dbReference>
<dbReference type="InterPro" id="IPR025657">
    <property type="entry name" value="RadC_JAB"/>
</dbReference>
<accession>A0A2G0CHL2</accession>
<dbReference type="GO" id="GO:0006508">
    <property type="term" value="P:proteolysis"/>
    <property type="evidence" value="ECO:0007669"/>
    <property type="project" value="UniProtKB-KW"/>
</dbReference>
<sequence length="240" mass="26391">MAYPPPTPAPLQMRDLAADEQPREKLLRYGPRNLTDAELLAILLRSGMRGVSAVDLARRLLLQAGHDLHELAGRQVQDLIRTAGVGPVKALQLVAAFELGRRREAAPRRGKPVLADSASCFRFLRPRLSDLHHEEFHLLCLNRANRLLGAHTVSRGGTTGTVADARTIFRTALQHGSVTSVVLAHNHPSGQVQPSAADLRLTTKLGRAARHLDLHLLDHLIVAGHRYYSFADHQMLEAAE</sequence>
<dbReference type="InterPro" id="IPR037518">
    <property type="entry name" value="MPN"/>
</dbReference>
<protein>
    <recommendedName>
        <fullName evidence="7">MPN domain-containing protein</fullName>
    </recommendedName>
</protein>
<name>A0A2G0CHL2_9BACT</name>
<keyword evidence="2" id="KW-0479">Metal-binding</keyword>
<dbReference type="CDD" id="cd08071">
    <property type="entry name" value="MPN_DUF2466"/>
    <property type="match status" value="1"/>
</dbReference>
<dbReference type="Pfam" id="PF04002">
    <property type="entry name" value="RadC"/>
    <property type="match status" value="1"/>
</dbReference>
<evidence type="ECO:0000256" key="6">
    <source>
        <dbReference type="RuleBase" id="RU003797"/>
    </source>
</evidence>
<reference evidence="8 9" key="1">
    <citation type="submission" date="2017-10" db="EMBL/GenBank/DDBJ databases">
        <title>The draft genome sequence of Lewinella marina KCTC 32374.</title>
        <authorList>
            <person name="Wang K."/>
        </authorList>
    </citation>
    <scope>NUCLEOTIDE SEQUENCE [LARGE SCALE GENOMIC DNA]</scope>
    <source>
        <strain evidence="8 9">MKG-38</strain>
    </source>
</reference>
<evidence type="ECO:0000256" key="5">
    <source>
        <dbReference type="ARBA" id="ARBA00023049"/>
    </source>
</evidence>
<keyword evidence="5" id="KW-0482">Metalloprotease</keyword>
<dbReference type="RefSeq" id="WP_099106091.1">
    <property type="nucleotide sequence ID" value="NZ_JAATJF010000002.1"/>
</dbReference>
<evidence type="ECO:0000256" key="1">
    <source>
        <dbReference type="ARBA" id="ARBA00022670"/>
    </source>
</evidence>